<dbReference type="NCBIfam" id="TIGR00732">
    <property type="entry name" value="dprA"/>
    <property type="match status" value="1"/>
</dbReference>
<protein>
    <submittedName>
        <fullName evidence="4">DNA processing protein</fullName>
    </submittedName>
</protein>
<dbReference type="Proteomes" id="UP000184231">
    <property type="component" value="Unassembled WGS sequence"/>
</dbReference>
<feature type="domain" description="DprA winged helix" evidence="3">
    <location>
        <begin position="314"/>
        <end position="362"/>
    </location>
</feature>
<dbReference type="InterPro" id="IPR010994">
    <property type="entry name" value="RuvA_2-like"/>
</dbReference>
<dbReference type="SUPFAM" id="SSF102405">
    <property type="entry name" value="MCP/YpsA-like"/>
    <property type="match status" value="1"/>
</dbReference>
<dbReference type="Gene3D" id="3.40.50.450">
    <property type="match status" value="1"/>
</dbReference>
<dbReference type="AlphaFoldDB" id="A0A1M6A728"/>
<name>A0A1M6A728_9FLAO</name>
<accession>A0A1M6A728</accession>
<dbReference type="InterPro" id="IPR057666">
    <property type="entry name" value="DrpA_SLOG"/>
</dbReference>
<gene>
    <name evidence="4" type="ORF">SAMN04487911_101108</name>
</gene>
<dbReference type="Pfam" id="PF17782">
    <property type="entry name" value="WHD_DprA"/>
    <property type="match status" value="1"/>
</dbReference>
<dbReference type="InterPro" id="IPR003488">
    <property type="entry name" value="DprA"/>
</dbReference>
<dbReference type="EMBL" id="FQYX01000001">
    <property type="protein sequence ID" value="SHI32217.1"/>
    <property type="molecule type" value="Genomic_DNA"/>
</dbReference>
<dbReference type="SUPFAM" id="SSF47781">
    <property type="entry name" value="RuvA domain 2-like"/>
    <property type="match status" value="1"/>
</dbReference>
<comment type="similarity">
    <text evidence="1">Belongs to the DprA/Smf family.</text>
</comment>
<dbReference type="InterPro" id="IPR041614">
    <property type="entry name" value="DprA_WH"/>
</dbReference>
<dbReference type="PANTHER" id="PTHR43022:SF1">
    <property type="entry name" value="PROTEIN SMF"/>
    <property type="match status" value="1"/>
</dbReference>
<evidence type="ECO:0000313" key="5">
    <source>
        <dbReference type="Proteomes" id="UP000184231"/>
    </source>
</evidence>
<dbReference type="GO" id="GO:0009294">
    <property type="term" value="P:DNA-mediated transformation"/>
    <property type="evidence" value="ECO:0007669"/>
    <property type="project" value="InterPro"/>
</dbReference>
<dbReference type="RefSeq" id="WP_072762683.1">
    <property type="nucleotide sequence ID" value="NZ_FQYX01000001.1"/>
</dbReference>
<dbReference type="PANTHER" id="PTHR43022">
    <property type="entry name" value="PROTEIN SMF"/>
    <property type="match status" value="1"/>
</dbReference>
<feature type="domain" description="Smf/DprA SLOG" evidence="2">
    <location>
        <begin position="83"/>
        <end position="289"/>
    </location>
</feature>
<dbReference type="STRING" id="558155.SAMN04487911_101108"/>
<evidence type="ECO:0000259" key="3">
    <source>
        <dbReference type="Pfam" id="PF17782"/>
    </source>
</evidence>
<proteinExistence type="inferred from homology"/>
<evidence type="ECO:0000313" key="4">
    <source>
        <dbReference type="EMBL" id="SHI32217.1"/>
    </source>
</evidence>
<sequence>MSKDELIAVLRLQGIPNIGDITAKKLITHCGSAMAIFEDNYEQLLKIDGIGSHTLKGLRDGAYLELAESEYEFIQRENIAYSYFTDPEYPKNLKHCIDSPLLLFRMGNIALENKKMISVVGTRNMTSYGQAFIEEFIAALAPLDPVIVSGFAYGVDICAQKAAIKHGLQTIGCLAHGLNQIYPMVHGKYVNEVNKNGGFFTEFRSNSHPERENFLRRNRIIAGLSEATIVIESADKGGSLVTADCAHSYNREVFAVPGRANDKYSLGCNTLIKQQKAQMLTSAADLVYMLGWEVEKPADKGVQKQLFVEMDATENSIYKYLQTHGKQMLDSIALECQLPIFKTSSTLFNMEMKGVVRPLPGKLFEAI</sequence>
<keyword evidence="5" id="KW-1185">Reference proteome</keyword>
<organism evidence="4 5">
    <name type="scientific">Arenibacter nanhaiticus</name>
    <dbReference type="NCBI Taxonomy" id="558155"/>
    <lineage>
        <taxon>Bacteria</taxon>
        <taxon>Pseudomonadati</taxon>
        <taxon>Bacteroidota</taxon>
        <taxon>Flavobacteriia</taxon>
        <taxon>Flavobacteriales</taxon>
        <taxon>Flavobacteriaceae</taxon>
        <taxon>Arenibacter</taxon>
    </lineage>
</organism>
<dbReference type="OrthoDB" id="9785707at2"/>
<evidence type="ECO:0000256" key="1">
    <source>
        <dbReference type="ARBA" id="ARBA00006525"/>
    </source>
</evidence>
<reference evidence="4 5" key="1">
    <citation type="submission" date="2016-11" db="EMBL/GenBank/DDBJ databases">
        <authorList>
            <person name="Jaros S."/>
            <person name="Januszkiewicz K."/>
            <person name="Wedrychowicz H."/>
        </authorList>
    </citation>
    <scope>NUCLEOTIDE SEQUENCE [LARGE SCALE GENOMIC DNA]</scope>
    <source>
        <strain evidence="4 5">CGMCC 1.8863</strain>
    </source>
</reference>
<evidence type="ECO:0000259" key="2">
    <source>
        <dbReference type="Pfam" id="PF02481"/>
    </source>
</evidence>
<dbReference type="Pfam" id="PF02481">
    <property type="entry name" value="DNA_processg_A"/>
    <property type="match status" value="1"/>
</dbReference>